<dbReference type="AlphaFoldDB" id="A0AA49GHP2"/>
<sequence length="85" mass="10067">MGSIAIPLPTTGGHQDIEVDIRVNGELKKQNYRVEVFYWKDCRARHNRAECIREILNNYDKNWQLYYIGMPTDDYVPITFMQRSA</sequence>
<evidence type="ECO:0000313" key="1">
    <source>
        <dbReference type="EMBL" id="WKN35000.1"/>
    </source>
</evidence>
<dbReference type="EMBL" id="CP120682">
    <property type="protein sequence ID" value="WKN35000.1"/>
    <property type="molecule type" value="Genomic_DNA"/>
</dbReference>
<organism evidence="1">
    <name type="scientific">Roseihalotalea indica</name>
    <dbReference type="NCBI Taxonomy" id="2867963"/>
    <lineage>
        <taxon>Bacteria</taxon>
        <taxon>Pseudomonadati</taxon>
        <taxon>Bacteroidota</taxon>
        <taxon>Cytophagia</taxon>
        <taxon>Cytophagales</taxon>
        <taxon>Catalimonadaceae</taxon>
        <taxon>Roseihalotalea</taxon>
    </lineage>
</organism>
<reference evidence="1" key="2">
    <citation type="journal article" date="2024" name="Antonie Van Leeuwenhoek">
        <title>Roseihalotalea indica gen. nov., sp. nov., a halophilic Bacteroidetes from mesopelagic Southwest Indian Ocean with higher carbohydrate metabolic potential.</title>
        <authorList>
            <person name="Chen B."/>
            <person name="Zhang M."/>
            <person name="Lin D."/>
            <person name="Ye J."/>
            <person name="Tang K."/>
        </authorList>
    </citation>
    <scope>NUCLEOTIDE SEQUENCE</scope>
    <source>
        <strain evidence="1">TK19036</strain>
    </source>
</reference>
<keyword evidence="1" id="KW-0255">Endonuclease</keyword>
<gene>
    <name evidence="1" type="ORF">K4G66_21725</name>
</gene>
<name>A0AA49GHP2_9BACT</name>
<accession>A0AA49GHP2</accession>
<proteinExistence type="predicted"/>
<keyword evidence="1" id="KW-0378">Hydrolase</keyword>
<keyword evidence="1" id="KW-0540">Nuclease</keyword>
<protein>
    <submittedName>
        <fullName evidence="1">Very short patch repair endonuclease</fullName>
    </submittedName>
</protein>
<reference evidence="1" key="1">
    <citation type="journal article" date="2023" name="Comput. Struct. Biotechnol. J.">
        <title>Discovery of a novel marine Bacteroidetes with a rich repertoire of carbohydrate-active enzymes.</title>
        <authorList>
            <person name="Chen B."/>
            <person name="Liu G."/>
            <person name="Chen Q."/>
            <person name="Wang H."/>
            <person name="Liu L."/>
            <person name="Tang K."/>
        </authorList>
    </citation>
    <scope>NUCLEOTIDE SEQUENCE</scope>
    <source>
        <strain evidence="1">TK19036</strain>
    </source>
</reference>
<dbReference type="GO" id="GO:0004519">
    <property type="term" value="F:endonuclease activity"/>
    <property type="evidence" value="ECO:0007669"/>
    <property type="project" value="UniProtKB-KW"/>
</dbReference>